<proteinExistence type="inferred from homology"/>
<evidence type="ECO:0000256" key="2">
    <source>
        <dbReference type="ARBA" id="ARBA00022908"/>
    </source>
</evidence>
<evidence type="ECO:0000259" key="7">
    <source>
        <dbReference type="PROSITE" id="PS51900"/>
    </source>
</evidence>
<evidence type="ECO:0000256" key="4">
    <source>
        <dbReference type="ARBA" id="ARBA00023172"/>
    </source>
</evidence>
<dbReference type="RefSeq" id="WP_015347566.1">
    <property type="nucleotide sequence ID" value="NC_020126.1"/>
</dbReference>
<dbReference type="OrthoDB" id="9789256at2"/>
<dbReference type="InterPro" id="IPR013762">
    <property type="entry name" value="Integrase-like_cat_sf"/>
</dbReference>
<dbReference type="SUPFAM" id="SSF56349">
    <property type="entry name" value="DNA breaking-rejoining enzymes"/>
    <property type="match status" value="1"/>
</dbReference>
<dbReference type="PROSITE" id="PS51898">
    <property type="entry name" value="TYR_RECOMBINASE"/>
    <property type="match status" value="1"/>
</dbReference>
<organism evidence="8 9">
    <name type="scientific">Myxococcus stipitatus (strain DSM 14675 / JCM 12634 / Mx s8)</name>
    <dbReference type="NCBI Taxonomy" id="1278073"/>
    <lineage>
        <taxon>Bacteria</taxon>
        <taxon>Pseudomonadati</taxon>
        <taxon>Myxococcota</taxon>
        <taxon>Myxococcia</taxon>
        <taxon>Myxococcales</taxon>
        <taxon>Cystobacterineae</taxon>
        <taxon>Myxococcaceae</taxon>
        <taxon>Myxococcus</taxon>
    </lineage>
</organism>
<dbReference type="InterPro" id="IPR050090">
    <property type="entry name" value="Tyrosine_recombinase_XerCD"/>
</dbReference>
<name>L7UA16_MYXSD</name>
<dbReference type="InterPro" id="IPR011010">
    <property type="entry name" value="DNA_brk_join_enz"/>
</dbReference>
<sequence>MGKTPRKRQYGSGSIVPPVRPGGTWAIRVRVGKKRHYQGGIPTRELATQALAKYQAEGAAEELGLPRAKASSSPIEDYAPAFLARRKLTHEAWKLDAQRWNRHVGPFFGRFDPTKVDAGLIRRFIEEKLTAKLSPSSIRTYIGLLSSLFEELVEDKICDKNPARGLPQRITRMLVPTYDPRTTPFVERLSDVRRIFALLEKPLNIAYAIGAFGGLRTSEVFGLRWRSVDLEARRIHVREQRGRKWDGSPKQLKDKDSRVVPILDALLPVLTRWKLETGGASDVTVIPALRSDGSWIGTNTPGPKLRAVLKELGLARPGLGWYEATRHTFASQWVMNGGTIEKLREILGHSTVAITERYAHLRVDLFSPADLERIPGDLVDTPAPLVPLVGTKVVR</sequence>
<dbReference type="KEGG" id="msd:MYSTI_01975"/>
<dbReference type="EMBL" id="CP004025">
    <property type="protein sequence ID" value="AGC43304.1"/>
    <property type="molecule type" value="Genomic_DNA"/>
</dbReference>
<dbReference type="CDD" id="cd01189">
    <property type="entry name" value="INT_ICEBs1_C_like"/>
    <property type="match status" value="1"/>
</dbReference>
<dbReference type="InterPro" id="IPR002104">
    <property type="entry name" value="Integrase_catalytic"/>
</dbReference>
<dbReference type="Proteomes" id="UP000011131">
    <property type="component" value="Chromosome"/>
</dbReference>
<evidence type="ECO:0000256" key="5">
    <source>
        <dbReference type="PROSITE-ProRule" id="PRU01248"/>
    </source>
</evidence>
<comment type="similarity">
    <text evidence="1">Belongs to the 'phage' integrase family.</text>
</comment>
<dbReference type="PANTHER" id="PTHR30349">
    <property type="entry name" value="PHAGE INTEGRASE-RELATED"/>
    <property type="match status" value="1"/>
</dbReference>
<dbReference type="PROSITE" id="PS51900">
    <property type="entry name" value="CB"/>
    <property type="match status" value="1"/>
</dbReference>
<dbReference type="HOGENOM" id="CLU_027562_17_5_7"/>
<dbReference type="Gene3D" id="1.10.443.10">
    <property type="entry name" value="Intergrase catalytic core"/>
    <property type="match status" value="1"/>
</dbReference>
<dbReference type="GO" id="GO:0006310">
    <property type="term" value="P:DNA recombination"/>
    <property type="evidence" value="ECO:0007669"/>
    <property type="project" value="UniProtKB-KW"/>
</dbReference>
<evidence type="ECO:0000259" key="6">
    <source>
        <dbReference type="PROSITE" id="PS51898"/>
    </source>
</evidence>
<dbReference type="STRING" id="1278073.MYSTI_01975"/>
<evidence type="ECO:0000313" key="9">
    <source>
        <dbReference type="Proteomes" id="UP000011131"/>
    </source>
</evidence>
<protein>
    <submittedName>
        <fullName evidence="8">Phage integrase family protein</fullName>
    </submittedName>
</protein>
<feature type="domain" description="Core-binding (CB)" evidence="7">
    <location>
        <begin position="73"/>
        <end position="153"/>
    </location>
</feature>
<dbReference type="InterPro" id="IPR044068">
    <property type="entry name" value="CB"/>
</dbReference>
<reference evidence="8 9" key="1">
    <citation type="journal article" date="2013" name="Genome Announc.">
        <title>Complete genome sequence of Myxococcus stipitatus strain DSM 14675, a fruiting myxobacterium.</title>
        <authorList>
            <person name="Huntley S."/>
            <person name="Kneip S."/>
            <person name="Treuner-Lange A."/>
            <person name="Sogaard-Andersen L."/>
        </authorList>
    </citation>
    <scope>NUCLEOTIDE SEQUENCE [LARGE SCALE GENOMIC DNA]</scope>
    <source>
        <strain evidence="9">DSM 14675 / JCM 12634 / Mx s8</strain>
    </source>
</reference>
<dbReference type="GO" id="GO:0015074">
    <property type="term" value="P:DNA integration"/>
    <property type="evidence" value="ECO:0007669"/>
    <property type="project" value="UniProtKB-KW"/>
</dbReference>
<dbReference type="PANTHER" id="PTHR30349:SF64">
    <property type="entry name" value="PROPHAGE INTEGRASE INTD-RELATED"/>
    <property type="match status" value="1"/>
</dbReference>
<evidence type="ECO:0000256" key="3">
    <source>
        <dbReference type="ARBA" id="ARBA00023125"/>
    </source>
</evidence>
<keyword evidence="2" id="KW-0229">DNA integration</keyword>
<dbReference type="AlphaFoldDB" id="L7UA16"/>
<accession>L7UA16</accession>
<gene>
    <name evidence="8" type="ordered locus">MYSTI_01975</name>
</gene>
<feature type="domain" description="Tyr recombinase" evidence="6">
    <location>
        <begin position="181"/>
        <end position="371"/>
    </location>
</feature>
<keyword evidence="9" id="KW-1185">Reference proteome</keyword>
<keyword evidence="4" id="KW-0233">DNA recombination</keyword>
<dbReference type="eggNOG" id="COG0582">
    <property type="taxonomic scope" value="Bacteria"/>
</dbReference>
<keyword evidence="3 5" id="KW-0238">DNA-binding</keyword>
<dbReference type="Pfam" id="PF00589">
    <property type="entry name" value="Phage_integrase"/>
    <property type="match status" value="1"/>
</dbReference>
<evidence type="ECO:0000313" key="8">
    <source>
        <dbReference type="EMBL" id="AGC43304.1"/>
    </source>
</evidence>
<dbReference type="GO" id="GO:0003677">
    <property type="term" value="F:DNA binding"/>
    <property type="evidence" value="ECO:0007669"/>
    <property type="project" value="UniProtKB-UniRule"/>
</dbReference>
<dbReference type="Gene3D" id="1.10.150.130">
    <property type="match status" value="1"/>
</dbReference>
<evidence type="ECO:0000256" key="1">
    <source>
        <dbReference type="ARBA" id="ARBA00008857"/>
    </source>
</evidence>
<dbReference type="InterPro" id="IPR010998">
    <property type="entry name" value="Integrase_recombinase_N"/>
</dbReference>